<dbReference type="AlphaFoldDB" id="A0A4C1ZNE5"/>
<proteinExistence type="predicted"/>
<keyword evidence="3" id="KW-1185">Reference proteome</keyword>
<evidence type="ECO:0000256" key="1">
    <source>
        <dbReference type="SAM" id="MobiDB-lite"/>
    </source>
</evidence>
<dbReference type="Proteomes" id="UP000299102">
    <property type="component" value="Unassembled WGS sequence"/>
</dbReference>
<organism evidence="2 3">
    <name type="scientific">Eumeta variegata</name>
    <name type="common">Bagworm moth</name>
    <name type="synonym">Eumeta japonica</name>
    <dbReference type="NCBI Taxonomy" id="151549"/>
    <lineage>
        <taxon>Eukaryota</taxon>
        <taxon>Metazoa</taxon>
        <taxon>Ecdysozoa</taxon>
        <taxon>Arthropoda</taxon>
        <taxon>Hexapoda</taxon>
        <taxon>Insecta</taxon>
        <taxon>Pterygota</taxon>
        <taxon>Neoptera</taxon>
        <taxon>Endopterygota</taxon>
        <taxon>Lepidoptera</taxon>
        <taxon>Glossata</taxon>
        <taxon>Ditrysia</taxon>
        <taxon>Tineoidea</taxon>
        <taxon>Psychidae</taxon>
        <taxon>Oiketicinae</taxon>
        <taxon>Eumeta</taxon>
    </lineage>
</organism>
<accession>A0A4C1ZNE5</accession>
<protein>
    <submittedName>
        <fullName evidence="2">Uncharacterized protein</fullName>
    </submittedName>
</protein>
<reference evidence="2 3" key="1">
    <citation type="journal article" date="2019" name="Commun. Biol.">
        <title>The bagworm genome reveals a unique fibroin gene that provides high tensile strength.</title>
        <authorList>
            <person name="Kono N."/>
            <person name="Nakamura H."/>
            <person name="Ohtoshi R."/>
            <person name="Tomita M."/>
            <person name="Numata K."/>
            <person name="Arakawa K."/>
        </authorList>
    </citation>
    <scope>NUCLEOTIDE SEQUENCE [LARGE SCALE GENOMIC DNA]</scope>
</reference>
<dbReference type="EMBL" id="BGZK01001943">
    <property type="protein sequence ID" value="GBP88594.1"/>
    <property type="molecule type" value="Genomic_DNA"/>
</dbReference>
<gene>
    <name evidence="2" type="ORF">EVAR_65996_1</name>
</gene>
<sequence length="101" mass="11490">MKIKLCRLDGHRFVSGGRGRIVSGARAHAARPPGPRPDQDKNRPRWSNSEHLIMLLTLQRDAITSRSIPLYAILRASSNISFKIDFYLKLISEINFAFHGY</sequence>
<comment type="caution">
    <text evidence="2">The sequence shown here is derived from an EMBL/GenBank/DDBJ whole genome shotgun (WGS) entry which is preliminary data.</text>
</comment>
<evidence type="ECO:0000313" key="2">
    <source>
        <dbReference type="EMBL" id="GBP88594.1"/>
    </source>
</evidence>
<feature type="region of interest" description="Disordered" evidence="1">
    <location>
        <begin position="24"/>
        <end position="45"/>
    </location>
</feature>
<evidence type="ECO:0000313" key="3">
    <source>
        <dbReference type="Proteomes" id="UP000299102"/>
    </source>
</evidence>
<name>A0A4C1ZNE5_EUMVA</name>